<sequence length="75" mass="8577">MMINSNMAKTSAMYIGYLILDGIRKLNKEKVSIYDLSELLKQKGVKSSRQLVIGLTFLHSVDIVEFEEANVWVKK</sequence>
<keyword evidence="2" id="KW-1185">Reference proteome</keyword>
<dbReference type="EMBL" id="FNCP01000049">
    <property type="protein sequence ID" value="SDI55330.1"/>
    <property type="molecule type" value="Genomic_DNA"/>
</dbReference>
<dbReference type="RefSeq" id="WP_092335813.1">
    <property type="nucleotide sequence ID" value="NZ_FNCP01000049.1"/>
</dbReference>
<dbReference type="OrthoDB" id="2058592at2"/>
<name>A0A1G8LJB9_9FIRM</name>
<accession>A0A1G8LJB9</accession>
<proteinExistence type="predicted"/>
<dbReference type="AlphaFoldDB" id="A0A1G8LJB9"/>
<gene>
    <name evidence="1" type="ORF">SAMN05443529_14911</name>
</gene>
<organism evidence="1 2">
    <name type="scientific">Desulfosporosinus hippei DSM 8344</name>
    <dbReference type="NCBI Taxonomy" id="1121419"/>
    <lineage>
        <taxon>Bacteria</taxon>
        <taxon>Bacillati</taxon>
        <taxon>Bacillota</taxon>
        <taxon>Clostridia</taxon>
        <taxon>Eubacteriales</taxon>
        <taxon>Desulfitobacteriaceae</taxon>
        <taxon>Desulfosporosinus</taxon>
    </lineage>
</organism>
<evidence type="ECO:0000313" key="1">
    <source>
        <dbReference type="EMBL" id="SDI55330.1"/>
    </source>
</evidence>
<reference evidence="2" key="1">
    <citation type="submission" date="2016-10" db="EMBL/GenBank/DDBJ databases">
        <authorList>
            <person name="Varghese N."/>
            <person name="Submissions S."/>
        </authorList>
    </citation>
    <scope>NUCLEOTIDE SEQUENCE [LARGE SCALE GENOMIC DNA]</scope>
    <source>
        <strain evidence="2">DSM 8344</strain>
    </source>
</reference>
<evidence type="ECO:0000313" key="2">
    <source>
        <dbReference type="Proteomes" id="UP000198656"/>
    </source>
</evidence>
<dbReference type="Proteomes" id="UP000198656">
    <property type="component" value="Unassembled WGS sequence"/>
</dbReference>
<protein>
    <submittedName>
        <fullName evidence="1">Uncharacterized protein</fullName>
    </submittedName>
</protein>
<dbReference type="STRING" id="1121419.SAMN05443529_14911"/>